<organism evidence="1 2">
    <name type="scientific">Streptomyces vastus</name>
    <dbReference type="NCBI Taxonomy" id="285451"/>
    <lineage>
        <taxon>Bacteria</taxon>
        <taxon>Bacillati</taxon>
        <taxon>Actinomycetota</taxon>
        <taxon>Actinomycetes</taxon>
        <taxon>Kitasatosporales</taxon>
        <taxon>Streptomycetaceae</taxon>
        <taxon>Streptomyces</taxon>
    </lineage>
</organism>
<sequence length="125" mass="13270">MAIPAVGVHPCGVMSFMESPRDALQKALNVGFRTSRVRGSDDLGIRLTILGSNVKDILHISGMAHTARPDSRSPAPALARDCERCNGWGTVITPQARHELCAACQHPTQLPPSAAPPQRPALSEG</sequence>
<keyword evidence="2" id="KW-1185">Reference proteome</keyword>
<name>A0ABN3R5H5_9ACTN</name>
<gene>
    <name evidence="1" type="ORF">GCM10010307_48450</name>
</gene>
<protein>
    <submittedName>
        <fullName evidence="1">Uncharacterized protein</fullName>
    </submittedName>
</protein>
<dbReference type="EMBL" id="BAAASJ010000053">
    <property type="protein sequence ID" value="GAA2644266.1"/>
    <property type="molecule type" value="Genomic_DNA"/>
</dbReference>
<reference evidence="1 2" key="1">
    <citation type="journal article" date="2019" name="Int. J. Syst. Evol. Microbiol.">
        <title>The Global Catalogue of Microorganisms (GCM) 10K type strain sequencing project: providing services to taxonomists for standard genome sequencing and annotation.</title>
        <authorList>
            <consortium name="The Broad Institute Genomics Platform"/>
            <consortium name="The Broad Institute Genome Sequencing Center for Infectious Disease"/>
            <person name="Wu L."/>
            <person name="Ma J."/>
        </authorList>
    </citation>
    <scope>NUCLEOTIDE SEQUENCE [LARGE SCALE GENOMIC DNA]</scope>
    <source>
        <strain evidence="1 2">JCM 4524</strain>
    </source>
</reference>
<evidence type="ECO:0000313" key="1">
    <source>
        <dbReference type="EMBL" id="GAA2644266.1"/>
    </source>
</evidence>
<evidence type="ECO:0000313" key="2">
    <source>
        <dbReference type="Proteomes" id="UP001500151"/>
    </source>
</evidence>
<accession>A0ABN3R5H5</accession>
<dbReference type="Proteomes" id="UP001500151">
    <property type="component" value="Unassembled WGS sequence"/>
</dbReference>
<proteinExistence type="predicted"/>
<comment type="caution">
    <text evidence="1">The sequence shown here is derived from an EMBL/GenBank/DDBJ whole genome shotgun (WGS) entry which is preliminary data.</text>
</comment>